<keyword evidence="3" id="KW-1003">Cell membrane</keyword>
<dbReference type="PANTHER" id="PTHR30009">
    <property type="entry name" value="CYTOCHROME C-TYPE SYNTHESIS PROTEIN AND PTS TRANSMEMBRANE COMPONENT"/>
    <property type="match status" value="1"/>
</dbReference>
<dbReference type="InterPro" id="IPR050429">
    <property type="entry name" value="PTS_Glucose_EIICBA"/>
</dbReference>
<comment type="caution">
    <text evidence="11">The sequence shown here is derived from an EMBL/GenBank/DDBJ whole genome shotgun (WGS) entry which is preliminary data.</text>
</comment>
<evidence type="ECO:0000256" key="3">
    <source>
        <dbReference type="ARBA" id="ARBA00022475"/>
    </source>
</evidence>
<reference evidence="11" key="1">
    <citation type="submission" date="2021-01" db="EMBL/GenBank/DDBJ databases">
        <title>Whole genome shotgun sequence of Planobispora rosea NBRC 15558.</title>
        <authorList>
            <person name="Komaki H."/>
            <person name="Tamura T."/>
        </authorList>
    </citation>
    <scope>NUCLEOTIDE SEQUENCE</scope>
    <source>
        <strain evidence="11">NBRC 15558</strain>
    </source>
</reference>
<keyword evidence="2" id="KW-0813">Transport</keyword>
<keyword evidence="8 9" id="KW-0472">Membrane</keyword>
<feature type="transmembrane region" description="Helical" evidence="9">
    <location>
        <begin position="81"/>
        <end position="102"/>
    </location>
</feature>
<evidence type="ECO:0000256" key="9">
    <source>
        <dbReference type="SAM" id="Phobius"/>
    </source>
</evidence>
<feature type="transmembrane region" description="Helical" evidence="9">
    <location>
        <begin position="134"/>
        <end position="151"/>
    </location>
</feature>
<evidence type="ECO:0000256" key="7">
    <source>
        <dbReference type="ARBA" id="ARBA00022989"/>
    </source>
</evidence>
<evidence type="ECO:0000313" key="11">
    <source>
        <dbReference type="EMBL" id="GIH85893.1"/>
    </source>
</evidence>
<dbReference type="GO" id="GO:0005886">
    <property type="term" value="C:plasma membrane"/>
    <property type="evidence" value="ECO:0007669"/>
    <property type="project" value="UniProtKB-SubCell"/>
</dbReference>
<evidence type="ECO:0000256" key="4">
    <source>
        <dbReference type="ARBA" id="ARBA00022597"/>
    </source>
</evidence>
<dbReference type="GO" id="GO:0090563">
    <property type="term" value="F:protein-phosphocysteine-sugar phosphotransferase activity"/>
    <property type="evidence" value="ECO:0007669"/>
    <property type="project" value="TreeGrafter"/>
</dbReference>
<feature type="transmembrane region" description="Helical" evidence="9">
    <location>
        <begin position="352"/>
        <end position="369"/>
    </location>
</feature>
<keyword evidence="7 9" id="KW-1133">Transmembrane helix</keyword>
<dbReference type="AlphaFoldDB" id="A0A8J3WE63"/>
<comment type="subcellular location">
    <subcellularLocation>
        <location evidence="1">Cell membrane</location>
        <topology evidence="1">Multi-pass membrane protein</topology>
    </subcellularLocation>
</comment>
<evidence type="ECO:0000256" key="8">
    <source>
        <dbReference type="ARBA" id="ARBA00023136"/>
    </source>
</evidence>
<evidence type="ECO:0000313" key="12">
    <source>
        <dbReference type="Proteomes" id="UP000655044"/>
    </source>
</evidence>
<dbReference type="GO" id="GO:0015764">
    <property type="term" value="P:N-acetylglucosamine transport"/>
    <property type="evidence" value="ECO:0007669"/>
    <property type="project" value="TreeGrafter"/>
</dbReference>
<feature type="transmembrane region" description="Helical" evidence="9">
    <location>
        <begin position="271"/>
        <end position="291"/>
    </location>
</feature>
<proteinExistence type="predicted"/>
<evidence type="ECO:0000259" key="10">
    <source>
        <dbReference type="PROSITE" id="PS51103"/>
    </source>
</evidence>
<dbReference type="InterPro" id="IPR003352">
    <property type="entry name" value="PTS_EIIC"/>
</dbReference>
<name>A0A8J3WE63_PLARO</name>
<evidence type="ECO:0000256" key="5">
    <source>
        <dbReference type="ARBA" id="ARBA00022683"/>
    </source>
</evidence>
<feature type="transmembrane region" description="Helical" evidence="9">
    <location>
        <begin position="171"/>
        <end position="194"/>
    </location>
</feature>
<evidence type="ECO:0000256" key="2">
    <source>
        <dbReference type="ARBA" id="ARBA00022448"/>
    </source>
</evidence>
<feature type="transmembrane region" description="Helical" evidence="9">
    <location>
        <begin position="321"/>
        <end position="345"/>
    </location>
</feature>
<sequence>MSVLQRLGRSLMLPIAVLPAAGLLLRLGQDDLLGRTDNAFLDDVAHVLATAGGALFDNLPLLFAIGVAIGFARKADGSTALAALVGYLVFHAVSMNLFFILFDETLKGSITTQVFDPANPGTPTVVLNLGAQNPTRVLGGIVMGVVSALLWQRFYRTKLPTWLAFFSGRRLVPIVTALAGLVIGVVLGFVWPVLGGWVRAFGVWLAENSTLGAGIYGMVNRALIPLGLHHIVNNVIWTQVPECVTATGKQLAGDLVCFNNGVQGYGGFEAGFYPILMFGLPAAAIAIWRAAPAHRRTAVGSIMISAAFTAFLTGITEPIEFAFIFVAPVLFVVHIVLTGISLALASALGAKLAFSFSSGLIDLGLYGTAANARGIPILIAMGLVYAVIYYVVFSFMIRRLNIMTPGREPEPDVDSGETSAPAKPA</sequence>
<evidence type="ECO:0000256" key="6">
    <source>
        <dbReference type="ARBA" id="ARBA00022692"/>
    </source>
</evidence>
<dbReference type="GO" id="GO:0009401">
    <property type="term" value="P:phosphoenolpyruvate-dependent sugar phosphotransferase system"/>
    <property type="evidence" value="ECO:0007669"/>
    <property type="project" value="UniProtKB-KW"/>
</dbReference>
<dbReference type="InterPro" id="IPR013013">
    <property type="entry name" value="PTS_EIIC_1"/>
</dbReference>
<dbReference type="PANTHER" id="PTHR30009:SF4">
    <property type="entry name" value="PTS SYSTEM N-ACETYLGLUCOSAMINE-SPECIFIC EIICBA COMPONENT"/>
    <property type="match status" value="1"/>
</dbReference>
<organism evidence="11 12">
    <name type="scientific">Planobispora rosea</name>
    <dbReference type="NCBI Taxonomy" id="35762"/>
    <lineage>
        <taxon>Bacteria</taxon>
        <taxon>Bacillati</taxon>
        <taxon>Actinomycetota</taxon>
        <taxon>Actinomycetes</taxon>
        <taxon>Streptosporangiales</taxon>
        <taxon>Streptosporangiaceae</taxon>
        <taxon>Planobispora</taxon>
    </lineage>
</organism>
<feature type="transmembrane region" description="Helical" evidence="9">
    <location>
        <begin position="375"/>
        <end position="397"/>
    </location>
</feature>
<protein>
    <submittedName>
        <fullName evidence="11">PTS glucose transporter subunit IIBC</fullName>
    </submittedName>
</protein>
<evidence type="ECO:0000256" key="1">
    <source>
        <dbReference type="ARBA" id="ARBA00004651"/>
    </source>
</evidence>
<dbReference type="PROSITE" id="PS51103">
    <property type="entry name" value="PTS_EIIC_TYPE_1"/>
    <property type="match status" value="1"/>
</dbReference>
<keyword evidence="4 11" id="KW-0762">Sugar transport</keyword>
<keyword evidence="5" id="KW-0598">Phosphotransferase system</keyword>
<feature type="domain" description="PTS EIIC type-1" evidence="10">
    <location>
        <begin position="1"/>
        <end position="409"/>
    </location>
</feature>
<keyword evidence="6 9" id="KW-0812">Transmembrane</keyword>
<feature type="transmembrane region" description="Helical" evidence="9">
    <location>
        <begin position="298"/>
        <end position="315"/>
    </location>
</feature>
<feature type="transmembrane region" description="Helical" evidence="9">
    <location>
        <begin position="44"/>
        <end position="69"/>
    </location>
</feature>
<dbReference type="GO" id="GO:0008982">
    <property type="term" value="F:protein-N(PI)-phosphohistidine-sugar phosphotransferase activity"/>
    <property type="evidence" value="ECO:0007669"/>
    <property type="project" value="InterPro"/>
</dbReference>
<dbReference type="Pfam" id="PF02378">
    <property type="entry name" value="PTS_EIIC"/>
    <property type="match status" value="1"/>
</dbReference>
<gene>
    <name evidence="11" type="ORF">Pro02_43010</name>
</gene>
<keyword evidence="12" id="KW-1185">Reference proteome</keyword>
<dbReference type="EMBL" id="BOOI01000039">
    <property type="protein sequence ID" value="GIH85893.1"/>
    <property type="molecule type" value="Genomic_DNA"/>
</dbReference>
<accession>A0A8J3WE63</accession>
<dbReference type="Proteomes" id="UP000655044">
    <property type="component" value="Unassembled WGS sequence"/>
</dbReference>